<dbReference type="InterPro" id="IPR000157">
    <property type="entry name" value="TIR_dom"/>
</dbReference>
<dbReference type="InterPro" id="IPR019734">
    <property type="entry name" value="TPR_rpt"/>
</dbReference>
<evidence type="ECO:0000256" key="3">
    <source>
        <dbReference type="PROSITE-ProRule" id="PRU00339"/>
    </source>
</evidence>
<dbReference type="SUPFAM" id="SSF48452">
    <property type="entry name" value="TPR-like"/>
    <property type="match status" value="3"/>
</dbReference>
<keyword evidence="7" id="KW-1185">Reference proteome</keyword>
<dbReference type="RefSeq" id="WP_206573908.1">
    <property type="nucleotide sequence ID" value="NZ_JAFKCV010000005.1"/>
</dbReference>
<keyword evidence="2 3" id="KW-0802">TPR repeat</keyword>
<evidence type="ECO:0000259" key="5">
    <source>
        <dbReference type="Pfam" id="PF13676"/>
    </source>
</evidence>
<feature type="repeat" description="TPR" evidence="3">
    <location>
        <begin position="374"/>
        <end position="407"/>
    </location>
</feature>
<comment type="caution">
    <text evidence="6">The sequence shown here is derived from an EMBL/GenBank/DDBJ whole genome shotgun (WGS) entry which is preliminary data.</text>
</comment>
<evidence type="ECO:0000256" key="4">
    <source>
        <dbReference type="SAM" id="Phobius"/>
    </source>
</evidence>
<evidence type="ECO:0000313" key="6">
    <source>
        <dbReference type="EMBL" id="MBN7825799.1"/>
    </source>
</evidence>
<reference evidence="6" key="1">
    <citation type="submission" date="2021-03" db="EMBL/GenBank/DDBJ databases">
        <title>novel species isolated from a fishpond in China.</title>
        <authorList>
            <person name="Lu H."/>
            <person name="Cai Z."/>
        </authorList>
    </citation>
    <scope>NUCLEOTIDE SEQUENCE</scope>
    <source>
        <strain evidence="6">JCM 30855</strain>
    </source>
</reference>
<dbReference type="EMBL" id="JAFKCV010000005">
    <property type="protein sequence ID" value="MBN7825799.1"/>
    <property type="molecule type" value="Genomic_DNA"/>
</dbReference>
<dbReference type="SMART" id="SM00028">
    <property type="entry name" value="TPR"/>
    <property type="match status" value="9"/>
</dbReference>
<keyword evidence="1" id="KW-0677">Repeat</keyword>
<keyword evidence="4" id="KW-1133">Transmembrane helix</keyword>
<dbReference type="InterPro" id="IPR035897">
    <property type="entry name" value="Toll_tir_struct_dom_sf"/>
</dbReference>
<dbReference type="Pfam" id="PF13374">
    <property type="entry name" value="TPR_10"/>
    <property type="match status" value="1"/>
</dbReference>
<dbReference type="Gene3D" id="3.40.50.10140">
    <property type="entry name" value="Toll/interleukin-1 receptor homology (TIR) domain"/>
    <property type="match status" value="1"/>
</dbReference>
<protein>
    <submittedName>
        <fullName evidence="6">Toll/interleukin-1 receptor domain-containing protein</fullName>
    </submittedName>
</protein>
<keyword evidence="4" id="KW-0812">Transmembrane</keyword>
<feature type="domain" description="TIR" evidence="5">
    <location>
        <begin position="9"/>
        <end position="117"/>
    </location>
</feature>
<gene>
    <name evidence="6" type="ORF">J0A66_11235</name>
</gene>
<dbReference type="Pfam" id="PF13424">
    <property type="entry name" value="TPR_12"/>
    <property type="match status" value="3"/>
</dbReference>
<proteinExistence type="predicted"/>
<dbReference type="PANTHER" id="PTHR45641:SF19">
    <property type="entry name" value="NEPHROCYSTIN-3"/>
    <property type="match status" value="1"/>
</dbReference>
<organism evidence="6 7">
    <name type="scientific">Bowmanella dokdonensis</name>
    <dbReference type="NCBI Taxonomy" id="751969"/>
    <lineage>
        <taxon>Bacteria</taxon>
        <taxon>Pseudomonadati</taxon>
        <taxon>Pseudomonadota</taxon>
        <taxon>Gammaproteobacteria</taxon>
        <taxon>Alteromonadales</taxon>
        <taxon>Alteromonadaceae</taxon>
        <taxon>Bowmanella</taxon>
    </lineage>
</organism>
<dbReference type="SUPFAM" id="SSF52200">
    <property type="entry name" value="Toll/Interleukin receptor TIR domain"/>
    <property type="match status" value="1"/>
</dbReference>
<dbReference type="GO" id="GO:0007165">
    <property type="term" value="P:signal transduction"/>
    <property type="evidence" value="ECO:0007669"/>
    <property type="project" value="InterPro"/>
</dbReference>
<feature type="transmembrane region" description="Helical" evidence="4">
    <location>
        <begin position="196"/>
        <end position="219"/>
    </location>
</feature>
<dbReference type="Gene3D" id="1.25.40.10">
    <property type="entry name" value="Tetratricopeptide repeat domain"/>
    <property type="match status" value="3"/>
</dbReference>
<dbReference type="PANTHER" id="PTHR45641">
    <property type="entry name" value="TETRATRICOPEPTIDE REPEAT PROTEIN (AFU_ORTHOLOGUE AFUA_6G03870)"/>
    <property type="match status" value="1"/>
</dbReference>
<accession>A0A939DN25</accession>
<dbReference type="Proteomes" id="UP000664654">
    <property type="component" value="Unassembled WGS sequence"/>
</dbReference>
<keyword evidence="4" id="KW-0472">Membrane</keyword>
<keyword evidence="6" id="KW-0675">Receptor</keyword>
<evidence type="ECO:0000256" key="1">
    <source>
        <dbReference type="ARBA" id="ARBA00022737"/>
    </source>
</evidence>
<dbReference type="InterPro" id="IPR011990">
    <property type="entry name" value="TPR-like_helical_dom_sf"/>
</dbReference>
<evidence type="ECO:0000313" key="7">
    <source>
        <dbReference type="Proteomes" id="UP000664654"/>
    </source>
</evidence>
<feature type="repeat" description="TPR" evidence="3">
    <location>
        <begin position="501"/>
        <end position="534"/>
    </location>
</feature>
<sequence>MSSYRYKAFISYSHKDAKWAYWLHRQLEGYKIHRHLVGQDTPAGKIPDKLVPVFLDRAELASATDLGTLLSESLSHSWCQIVICSTTSAKSHWVNEEILTFKRLGRSHRIFSLIVDGEPYASQMGQPDQECFPPALRFQLDESGELSDHPAEPIAADARPGKDGRKNALFKIIAGMLGVGFDALKQRELQRRQRHMMLVTAAASFGMLVTTGLAVNAILARDEAETQRIRAETEAETANRTANFMVSLFSVSDPGEARGNSITAREILDNGAQRIEQDLTDQPQIQTTLMNTIGQVYTALGLYRRASDLLEKSLAIRQRLRTDELITEAELVDSMTGLARIYTELASHEEAEALFNRANILLELEGDPRSKLAIEVKAGLAELYFRMGRYEEAEPLLRQVLALSQKQFGAQSLEAAQATQQLGLNQMDQGEYAQAEFFLRESLTTMERVLGSDPHPARAENINNLAYLMHSMGNFTEAESKYLQAMSMHKILLGEAHPDVAAAHVNLAMLYQDFGRYEQARAMYEQSISILQQAYGSKHPKIAKVMNNLAYLLYDQGQVVAALALMDEVVSMARDTLGDKHADLARYLSTEGRWLAEQGQYERAVALHRHALSMKEAQLGADHPNVAISEFDLADSLMGMGEYEEALLLAERSVSTLSEAKGAEHWHVAIAKLVLAKAFVSLDRLGDAEPVLLESYSLLAGEEYIPPAYLRKALQQLVEFYTIKDSPPDRDKYQALLAKHQV</sequence>
<evidence type="ECO:0000256" key="2">
    <source>
        <dbReference type="ARBA" id="ARBA00022803"/>
    </source>
</evidence>
<dbReference type="PROSITE" id="PS50005">
    <property type="entry name" value="TPR"/>
    <property type="match status" value="2"/>
</dbReference>
<name>A0A939DN25_9ALTE</name>
<dbReference type="PRINTS" id="PR00381">
    <property type="entry name" value="KINESINLIGHT"/>
</dbReference>
<dbReference type="AlphaFoldDB" id="A0A939DN25"/>
<dbReference type="Pfam" id="PF13676">
    <property type="entry name" value="TIR_2"/>
    <property type="match status" value="1"/>
</dbReference>